<sequence length="268" mass="28842">MSNNGPILIRHSAWEAQSANETILNKVSVRNLEVIVEAGVDVWGRQKTQRALISIALALAQSFDSAAAADSLDDSTVHYGKLSKNIQSGLQNGGLGWLSTESLSRKISELALQTAGNAPILSTEIDVFYPKGSMLGDGAGLLIGTNQKYGNSVSRVLYLRNVRVPCIIGVNSNERLQKQPVVVNLRVECLPEGRGDDYAKLEGVVTKAISDSSFETLESLSTMVVSELRKNFFGPGDEGAHIRLRVEKPLAVPFADAPAIEISRPVTV</sequence>
<evidence type="ECO:0000256" key="1">
    <source>
        <dbReference type="ARBA" id="ARBA00001353"/>
    </source>
</evidence>
<evidence type="ECO:0000256" key="4">
    <source>
        <dbReference type="ARBA" id="ARBA00013043"/>
    </source>
</evidence>
<keyword evidence="6" id="KW-0456">Lyase</keyword>
<dbReference type="InterPro" id="IPR006157">
    <property type="entry name" value="FolB_dom"/>
</dbReference>
<comment type="pathway">
    <text evidence="2">Cofactor biosynthesis; tetrahydrofolate biosynthesis; 2-amino-4-hydroxy-6-hydroxymethyl-7,8-dihydropteridine diphosphate from 7,8-dihydroneopterin triphosphate: step 3/4.</text>
</comment>
<evidence type="ECO:0000256" key="2">
    <source>
        <dbReference type="ARBA" id="ARBA00005013"/>
    </source>
</evidence>
<dbReference type="PANTHER" id="PTHR42844">
    <property type="entry name" value="DIHYDRONEOPTERIN ALDOLASE 1-RELATED"/>
    <property type="match status" value="1"/>
</dbReference>
<dbReference type="SMART" id="SM00905">
    <property type="entry name" value="FolB"/>
    <property type="match status" value="2"/>
</dbReference>
<dbReference type="GO" id="GO:0046656">
    <property type="term" value="P:folic acid biosynthetic process"/>
    <property type="evidence" value="ECO:0007669"/>
    <property type="project" value="UniProtKB-KW"/>
</dbReference>
<organism evidence="9 10">
    <name type="scientific">Corynespora cassiicola Philippines</name>
    <dbReference type="NCBI Taxonomy" id="1448308"/>
    <lineage>
        <taxon>Eukaryota</taxon>
        <taxon>Fungi</taxon>
        <taxon>Dikarya</taxon>
        <taxon>Ascomycota</taxon>
        <taxon>Pezizomycotina</taxon>
        <taxon>Dothideomycetes</taxon>
        <taxon>Pleosporomycetidae</taxon>
        <taxon>Pleosporales</taxon>
        <taxon>Corynesporascaceae</taxon>
        <taxon>Corynespora</taxon>
    </lineage>
</organism>
<dbReference type="PANTHER" id="PTHR42844:SF1">
    <property type="entry name" value="DIHYDRONEOPTERIN ALDOLASE 1-RELATED"/>
    <property type="match status" value="1"/>
</dbReference>
<keyword evidence="10" id="KW-1185">Reference proteome</keyword>
<dbReference type="Gene3D" id="3.30.1130.10">
    <property type="match status" value="2"/>
</dbReference>
<dbReference type="AlphaFoldDB" id="A0A2T2NI48"/>
<evidence type="ECO:0000256" key="3">
    <source>
        <dbReference type="ARBA" id="ARBA00005708"/>
    </source>
</evidence>
<proteinExistence type="inferred from homology"/>
<dbReference type="GO" id="GO:0005737">
    <property type="term" value="C:cytoplasm"/>
    <property type="evidence" value="ECO:0007669"/>
    <property type="project" value="TreeGrafter"/>
</dbReference>
<dbReference type="STRING" id="1448308.A0A2T2NI48"/>
<dbReference type="Pfam" id="PF02152">
    <property type="entry name" value="FolB"/>
    <property type="match status" value="2"/>
</dbReference>
<keyword evidence="5" id="KW-0289">Folate biosynthesis</keyword>
<evidence type="ECO:0000259" key="8">
    <source>
        <dbReference type="SMART" id="SM00905"/>
    </source>
</evidence>
<accession>A0A2T2NI48</accession>
<evidence type="ECO:0000313" key="10">
    <source>
        <dbReference type="Proteomes" id="UP000240883"/>
    </source>
</evidence>
<comment type="similarity">
    <text evidence="3">Belongs to the DHNA family.</text>
</comment>
<dbReference type="OrthoDB" id="5425486at2759"/>
<evidence type="ECO:0000256" key="7">
    <source>
        <dbReference type="ARBA" id="ARBA00032903"/>
    </source>
</evidence>
<dbReference type="Proteomes" id="UP000240883">
    <property type="component" value="Unassembled WGS sequence"/>
</dbReference>
<gene>
    <name evidence="9" type="ORF">BS50DRAFT_555499</name>
</gene>
<dbReference type="EMBL" id="KZ678137">
    <property type="protein sequence ID" value="PSN65107.1"/>
    <property type="molecule type" value="Genomic_DNA"/>
</dbReference>
<dbReference type="SUPFAM" id="SSF55620">
    <property type="entry name" value="Tetrahydrobiopterin biosynthesis enzymes-like"/>
    <property type="match status" value="2"/>
</dbReference>
<dbReference type="GO" id="GO:0004150">
    <property type="term" value="F:dihydroneopterin aldolase activity"/>
    <property type="evidence" value="ECO:0007669"/>
    <property type="project" value="UniProtKB-EC"/>
</dbReference>
<feature type="domain" description="Dihydroneopterin aldolase/epimerase" evidence="8">
    <location>
        <begin position="157"/>
        <end position="264"/>
    </location>
</feature>
<reference evidence="9 10" key="1">
    <citation type="journal article" date="2018" name="Front. Microbiol.">
        <title>Genome-Wide Analysis of Corynespora cassiicola Leaf Fall Disease Putative Effectors.</title>
        <authorList>
            <person name="Lopez D."/>
            <person name="Ribeiro S."/>
            <person name="Label P."/>
            <person name="Fumanal B."/>
            <person name="Venisse J.S."/>
            <person name="Kohler A."/>
            <person name="de Oliveira R.R."/>
            <person name="Labutti K."/>
            <person name="Lipzen A."/>
            <person name="Lail K."/>
            <person name="Bauer D."/>
            <person name="Ohm R.A."/>
            <person name="Barry K.W."/>
            <person name="Spatafora J."/>
            <person name="Grigoriev I.V."/>
            <person name="Martin F.M."/>
            <person name="Pujade-Renaud V."/>
        </authorList>
    </citation>
    <scope>NUCLEOTIDE SEQUENCE [LARGE SCALE GENOMIC DNA]</scope>
    <source>
        <strain evidence="9 10">Philippines</strain>
    </source>
</reference>
<protein>
    <recommendedName>
        <fullName evidence="4">dihydroneopterin aldolase</fullName>
        <ecNumber evidence="4">4.1.2.25</ecNumber>
    </recommendedName>
    <alternativeName>
        <fullName evidence="7">7,8-dihydroneopterin aldolase</fullName>
    </alternativeName>
</protein>
<evidence type="ECO:0000256" key="5">
    <source>
        <dbReference type="ARBA" id="ARBA00022909"/>
    </source>
</evidence>
<feature type="domain" description="Dihydroneopterin aldolase/epimerase" evidence="8">
    <location>
        <begin position="27"/>
        <end position="129"/>
    </location>
</feature>
<name>A0A2T2NI48_CORCC</name>
<dbReference type="InterPro" id="IPR006156">
    <property type="entry name" value="Dihydroneopterin_aldolase"/>
</dbReference>
<comment type="catalytic activity">
    <reaction evidence="1">
        <text>7,8-dihydroneopterin = 6-hydroxymethyl-7,8-dihydropterin + glycolaldehyde</text>
        <dbReference type="Rhea" id="RHEA:10540"/>
        <dbReference type="ChEBI" id="CHEBI:17001"/>
        <dbReference type="ChEBI" id="CHEBI:17071"/>
        <dbReference type="ChEBI" id="CHEBI:44841"/>
        <dbReference type="EC" id="4.1.2.25"/>
    </reaction>
</comment>
<evidence type="ECO:0000313" key="9">
    <source>
        <dbReference type="EMBL" id="PSN65107.1"/>
    </source>
</evidence>
<evidence type="ECO:0000256" key="6">
    <source>
        <dbReference type="ARBA" id="ARBA00023239"/>
    </source>
</evidence>
<dbReference type="EC" id="4.1.2.25" evidence="4"/>
<dbReference type="InterPro" id="IPR043133">
    <property type="entry name" value="GTP-CH-I_C/QueF"/>
</dbReference>